<dbReference type="PANTHER" id="PTHR42801:SF4">
    <property type="entry name" value="AHPC_TSA FAMILY PROTEIN"/>
    <property type="match status" value="1"/>
</dbReference>
<dbReference type="Pfam" id="PF00578">
    <property type="entry name" value="AhpC-TSA"/>
    <property type="match status" value="1"/>
</dbReference>
<evidence type="ECO:0000256" key="11">
    <source>
        <dbReference type="ARBA" id="ARBA00042639"/>
    </source>
</evidence>
<evidence type="ECO:0000256" key="10">
    <source>
        <dbReference type="ARBA" id="ARBA00038489"/>
    </source>
</evidence>
<dbReference type="InterPro" id="IPR036249">
    <property type="entry name" value="Thioredoxin-like_sf"/>
</dbReference>
<dbReference type="FunFam" id="3.40.30.10:FF:000007">
    <property type="entry name" value="Thioredoxin-dependent thiol peroxidase"/>
    <property type="match status" value="1"/>
</dbReference>
<dbReference type="SUPFAM" id="SSF52833">
    <property type="entry name" value="Thioredoxin-like"/>
    <property type="match status" value="1"/>
</dbReference>
<evidence type="ECO:0000256" key="9">
    <source>
        <dbReference type="ARBA" id="ARBA00032824"/>
    </source>
</evidence>
<proteinExistence type="inferred from homology"/>
<evidence type="ECO:0000256" key="4">
    <source>
        <dbReference type="ARBA" id="ARBA00022559"/>
    </source>
</evidence>
<evidence type="ECO:0000256" key="8">
    <source>
        <dbReference type="ARBA" id="ARBA00023284"/>
    </source>
</evidence>
<dbReference type="CDD" id="cd03017">
    <property type="entry name" value="PRX_BCP"/>
    <property type="match status" value="1"/>
</dbReference>
<evidence type="ECO:0000313" key="16">
    <source>
        <dbReference type="Proteomes" id="UP000285211"/>
    </source>
</evidence>
<evidence type="ECO:0000313" key="15">
    <source>
        <dbReference type="EMBL" id="RVT75915.1"/>
    </source>
</evidence>
<evidence type="ECO:0000256" key="3">
    <source>
        <dbReference type="ARBA" id="ARBA00013017"/>
    </source>
</evidence>
<dbReference type="GO" id="GO:0005737">
    <property type="term" value="C:cytoplasm"/>
    <property type="evidence" value="ECO:0007669"/>
    <property type="project" value="TreeGrafter"/>
</dbReference>
<keyword evidence="7" id="KW-1015">Disulfide bond</keyword>
<dbReference type="GO" id="GO:0045454">
    <property type="term" value="P:cell redox homeostasis"/>
    <property type="evidence" value="ECO:0007669"/>
    <property type="project" value="TreeGrafter"/>
</dbReference>
<dbReference type="GO" id="GO:0008379">
    <property type="term" value="F:thioredoxin peroxidase activity"/>
    <property type="evidence" value="ECO:0007669"/>
    <property type="project" value="TreeGrafter"/>
</dbReference>
<evidence type="ECO:0000259" key="14">
    <source>
        <dbReference type="PROSITE" id="PS51352"/>
    </source>
</evidence>
<dbReference type="InterPro" id="IPR050924">
    <property type="entry name" value="Peroxiredoxin_BCP/PrxQ"/>
</dbReference>
<comment type="function">
    <text evidence="1">Thiol-specific peroxidase that catalyzes the reduction of hydrogen peroxide and organic hydroperoxides to water and alcohols, respectively. Plays a role in cell protection against oxidative stress by detoxifying peroxides and as sensor of hydrogen peroxide-mediated signaling events.</text>
</comment>
<sequence length="150" mass="16569">MMALKVGDVVSKFTAKDAVGNFFDSESIIGKKAAIIYFYPKDNTPQCTAQACGFRDNYDDFLKLGVEVIGISSDDVVSHQAFAEKHNLPFVLLSDSDKAIRKLFGVPSSFLGLLPGRVTYLIDEHGVIQMVFDSMIGMKHVSKMIQKLTK</sequence>
<evidence type="ECO:0000256" key="5">
    <source>
        <dbReference type="ARBA" id="ARBA00022862"/>
    </source>
</evidence>
<gene>
    <name evidence="15" type="ORF">EOD40_10710</name>
</gene>
<keyword evidence="6" id="KW-0560">Oxidoreductase</keyword>
<evidence type="ECO:0000256" key="6">
    <source>
        <dbReference type="ARBA" id="ARBA00023002"/>
    </source>
</evidence>
<comment type="similarity">
    <text evidence="10">Belongs to the peroxiredoxin family. BCP/PrxQ subfamily.</text>
</comment>
<organism evidence="15 16">
    <name type="scientific">Flavobacterium sufflavum</name>
    <dbReference type="NCBI Taxonomy" id="1921138"/>
    <lineage>
        <taxon>Bacteria</taxon>
        <taxon>Pseudomonadati</taxon>
        <taxon>Bacteroidota</taxon>
        <taxon>Flavobacteriia</taxon>
        <taxon>Flavobacteriales</taxon>
        <taxon>Flavobacteriaceae</taxon>
        <taxon>Flavobacterium</taxon>
    </lineage>
</organism>
<dbReference type="PIRSF" id="PIRSF000239">
    <property type="entry name" value="AHPC"/>
    <property type="match status" value="1"/>
</dbReference>
<dbReference type="InterPro" id="IPR013766">
    <property type="entry name" value="Thioredoxin_domain"/>
</dbReference>
<feature type="domain" description="Thioredoxin" evidence="14">
    <location>
        <begin position="4"/>
        <end position="150"/>
    </location>
</feature>
<dbReference type="Gene3D" id="3.40.30.10">
    <property type="entry name" value="Glutaredoxin"/>
    <property type="match status" value="1"/>
</dbReference>
<dbReference type="GO" id="GO:0034599">
    <property type="term" value="P:cellular response to oxidative stress"/>
    <property type="evidence" value="ECO:0007669"/>
    <property type="project" value="TreeGrafter"/>
</dbReference>
<dbReference type="EMBL" id="SACJ01000005">
    <property type="protein sequence ID" value="RVT75915.1"/>
    <property type="molecule type" value="Genomic_DNA"/>
</dbReference>
<evidence type="ECO:0000256" key="1">
    <source>
        <dbReference type="ARBA" id="ARBA00003330"/>
    </source>
</evidence>
<dbReference type="PANTHER" id="PTHR42801">
    <property type="entry name" value="THIOREDOXIN-DEPENDENT PEROXIDE REDUCTASE"/>
    <property type="match status" value="1"/>
</dbReference>
<evidence type="ECO:0000256" key="2">
    <source>
        <dbReference type="ARBA" id="ARBA00011245"/>
    </source>
</evidence>
<dbReference type="InterPro" id="IPR024706">
    <property type="entry name" value="Peroxiredoxin_AhpC-typ"/>
</dbReference>
<dbReference type="InterPro" id="IPR000866">
    <property type="entry name" value="AhpC/TSA"/>
</dbReference>
<comment type="caution">
    <text evidence="15">The sequence shown here is derived from an EMBL/GenBank/DDBJ whole genome shotgun (WGS) entry which is preliminary data.</text>
</comment>
<evidence type="ECO:0000256" key="13">
    <source>
        <dbReference type="PIRSR" id="PIRSR000239-1"/>
    </source>
</evidence>
<comment type="subunit">
    <text evidence="2">Monomer.</text>
</comment>
<dbReference type="Proteomes" id="UP000285211">
    <property type="component" value="Unassembled WGS sequence"/>
</dbReference>
<evidence type="ECO:0000256" key="7">
    <source>
        <dbReference type="ARBA" id="ARBA00023157"/>
    </source>
</evidence>
<dbReference type="AlphaFoldDB" id="A0A3S2UNY0"/>
<protein>
    <recommendedName>
        <fullName evidence="3">thioredoxin-dependent peroxiredoxin</fullName>
        <ecNumber evidence="3">1.11.1.24</ecNumber>
    </recommendedName>
    <alternativeName>
        <fullName evidence="9">Thioredoxin peroxidase</fullName>
    </alternativeName>
    <alternativeName>
        <fullName evidence="11">Thioredoxin-dependent peroxiredoxin Bcp</fullName>
    </alternativeName>
</protein>
<dbReference type="PROSITE" id="PS51352">
    <property type="entry name" value="THIOREDOXIN_2"/>
    <property type="match status" value="1"/>
</dbReference>
<name>A0A3S2UNY0_9FLAO</name>
<dbReference type="EC" id="1.11.1.24" evidence="3"/>
<reference evidence="15 16" key="1">
    <citation type="submission" date="2019-01" db="EMBL/GenBank/DDBJ databases">
        <authorList>
            <person name="Chen W.-M."/>
        </authorList>
    </citation>
    <scope>NUCLEOTIDE SEQUENCE [LARGE SCALE GENOMIC DNA]</scope>
    <source>
        <strain evidence="15 16">BBQ-12</strain>
    </source>
</reference>
<comment type="catalytic activity">
    <reaction evidence="12">
        <text>a hydroperoxide + [thioredoxin]-dithiol = an alcohol + [thioredoxin]-disulfide + H2O</text>
        <dbReference type="Rhea" id="RHEA:62620"/>
        <dbReference type="Rhea" id="RHEA-COMP:10698"/>
        <dbReference type="Rhea" id="RHEA-COMP:10700"/>
        <dbReference type="ChEBI" id="CHEBI:15377"/>
        <dbReference type="ChEBI" id="CHEBI:29950"/>
        <dbReference type="ChEBI" id="CHEBI:30879"/>
        <dbReference type="ChEBI" id="CHEBI:35924"/>
        <dbReference type="ChEBI" id="CHEBI:50058"/>
        <dbReference type="EC" id="1.11.1.24"/>
    </reaction>
</comment>
<feature type="active site" description="Cysteine sulfenic acid (-SOH) intermediate; for peroxidase activity" evidence="13">
    <location>
        <position position="47"/>
    </location>
</feature>
<keyword evidence="5" id="KW-0049">Antioxidant</keyword>
<evidence type="ECO:0000256" key="12">
    <source>
        <dbReference type="ARBA" id="ARBA00049091"/>
    </source>
</evidence>
<dbReference type="OrthoDB" id="9812811at2"/>
<accession>A0A3S2UNY0</accession>
<keyword evidence="8" id="KW-0676">Redox-active center</keyword>
<keyword evidence="16" id="KW-1185">Reference proteome</keyword>
<keyword evidence="4" id="KW-0575">Peroxidase</keyword>